<organism evidence="2 3">
    <name type="scientific">Ambispora gerdemannii</name>
    <dbReference type="NCBI Taxonomy" id="144530"/>
    <lineage>
        <taxon>Eukaryota</taxon>
        <taxon>Fungi</taxon>
        <taxon>Fungi incertae sedis</taxon>
        <taxon>Mucoromycota</taxon>
        <taxon>Glomeromycotina</taxon>
        <taxon>Glomeromycetes</taxon>
        <taxon>Archaeosporales</taxon>
        <taxon>Ambisporaceae</taxon>
        <taxon>Ambispora</taxon>
    </lineage>
</organism>
<proteinExistence type="predicted"/>
<dbReference type="EMBL" id="CAJVPL010001965">
    <property type="protein sequence ID" value="CAG8594085.1"/>
    <property type="molecule type" value="Genomic_DNA"/>
</dbReference>
<evidence type="ECO:0000313" key="3">
    <source>
        <dbReference type="Proteomes" id="UP000789831"/>
    </source>
</evidence>
<dbReference type="AlphaFoldDB" id="A0A9N9C842"/>
<comment type="caution">
    <text evidence="2">The sequence shown here is derived from an EMBL/GenBank/DDBJ whole genome shotgun (WGS) entry which is preliminary data.</text>
</comment>
<feature type="region of interest" description="Disordered" evidence="1">
    <location>
        <begin position="1"/>
        <end position="20"/>
    </location>
</feature>
<accession>A0A9N9C842</accession>
<dbReference type="Proteomes" id="UP000789831">
    <property type="component" value="Unassembled WGS sequence"/>
</dbReference>
<evidence type="ECO:0000256" key="1">
    <source>
        <dbReference type="SAM" id="MobiDB-lite"/>
    </source>
</evidence>
<reference evidence="2" key="1">
    <citation type="submission" date="2021-06" db="EMBL/GenBank/DDBJ databases">
        <authorList>
            <person name="Kallberg Y."/>
            <person name="Tangrot J."/>
            <person name="Rosling A."/>
        </authorList>
    </citation>
    <scope>NUCLEOTIDE SEQUENCE</scope>
    <source>
        <strain evidence="2">MT106</strain>
    </source>
</reference>
<name>A0A9N9C842_9GLOM</name>
<sequence>MVSPPSSASSSYSSNLSSSLSSVSTIDRQYELHQRHQQILLRRYDDFNDIKTTTYGGNDFDQEDAVCCYSYSTSIPIEIPSHCSTADDQALEINKGTFGESSSHLFA</sequence>
<gene>
    <name evidence="2" type="ORF">AGERDE_LOCUS8757</name>
</gene>
<evidence type="ECO:0000313" key="2">
    <source>
        <dbReference type="EMBL" id="CAG8594085.1"/>
    </source>
</evidence>
<protein>
    <submittedName>
        <fullName evidence="2">1530_t:CDS:1</fullName>
    </submittedName>
</protein>
<dbReference type="OrthoDB" id="10332885at2759"/>
<keyword evidence="3" id="KW-1185">Reference proteome</keyword>